<feature type="signal peptide" evidence="1">
    <location>
        <begin position="1"/>
        <end position="24"/>
    </location>
</feature>
<dbReference type="InterPro" id="IPR022249">
    <property type="entry name" value="DUF3772"/>
</dbReference>
<sequence length="172" mass="18840">MGRFARLFTRLAIVLCLIAGAASAQDSTLSAAVPNFDRWEPLARAAENAIEQKRGTDATLEAMRGRIAEYRGEFDNARSINAARIKTLREQIAALGPAPDEATAEAEPPDVAAQRTALNDELSSLLVPVQRAETQYVRANSLVGQLDAILRERQTRQLLTVTPSPLNPAYWR</sequence>
<organism evidence="3 4">
    <name type="scientific">Sulfitobacter porphyrae</name>
    <dbReference type="NCBI Taxonomy" id="1246864"/>
    <lineage>
        <taxon>Bacteria</taxon>
        <taxon>Pseudomonadati</taxon>
        <taxon>Pseudomonadota</taxon>
        <taxon>Alphaproteobacteria</taxon>
        <taxon>Rhodobacterales</taxon>
        <taxon>Roseobacteraceae</taxon>
        <taxon>Sulfitobacter</taxon>
    </lineage>
</organism>
<evidence type="ECO:0000313" key="4">
    <source>
        <dbReference type="Proteomes" id="UP001596353"/>
    </source>
</evidence>
<evidence type="ECO:0000256" key="1">
    <source>
        <dbReference type="SAM" id="SignalP"/>
    </source>
</evidence>
<dbReference type="Proteomes" id="UP001596353">
    <property type="component" value="Unassembled WGS sequence"/>
</dbReference>
<gene>
    <name evidence="3" type="ORF">ACFQFQ_10760</name>
</gene>
<feature type="domain" description="DUF3772" evidence="2">
    <location>
        <begin position="130"/>
        <end position="172"/>
    </location>
</feature>
<evidence type="ECO:0000259" key="2">
    <source>
        <dbReference type="Pfam" id="PF12607"/>
    </source>
</evidence>
<keyword evidence="1" id="KW-0732">Signal</keyword>
<feature type="chain" id="PRO_5045260526" evidence="1">
    <location>
        <begin position="25"/>
        <end position="172"/>
    </location>
</feature>
<keyword evidence="4" id="KW-1185">Reference proteome</keyword>
<dbReference type="EMBL" id="JBHSWG010000001">
    <property type="protein sequence ID" value="MFC6759862.1"/>
    <property type="molecule type" value="Genomic_DNA"/>
</dbReference>
<name>A0ABW2B2R4_9RHOB</name>
<accession>A0ABW2B2R4</accession>
<protein>
    <submittedName>
        <fullName evidence="3">DUF3772 domain-containing protein</fullName>
    </submittedName>
</protein>
<proteinExistence type="predicted"/>
<reference evidence="4" key="1">
    <citation type="journal article" date="2019" name="Int. J. Syst. Evol. Microbiol.">
        <title>The Global Catalogue of Microorganisms (GCM) 10K type strain sequencing project: providing services to taxonomists for standard genome sequencing and annotation.</title>
        <authorList>
            <consortium name="The Broad Institute Genomics Platform"/>
            <consortium name="The Broad Institute Genome Sequencing Center for Infectious Disease"/>
            <person name="Wu L."/>
            <person name="Ma J."/>
        </authorList>
    </citation>
    <scope>NUCLEOTIDE SEQUENCE [LARGE SCALE GENOMIC DNA]</scope>
    <source>
        <strain evidence="4">CCUG 66188</strain>
    </source>
</reference>
<dbReference type="Pfam" id="PF12607">
    <property type="entry name" value="DUF3772"/>
    <property type="match status" value="1"/>
</dbReference>
<evidence type="ECO:0000313" key="3">
    <source>
        <dbReference type="EMBL" id="MFC6759862.1"/>
    </source>
</evidence>
<comment type="caution">
    <text evidence="3">The sequence shown here is derived from an EMBL/GenBank/DDBJ whole genome shotgun (WGS) entry which is preliminary data.</text>
</comment>